<accession>A0ABV8A8J8</accession>
<evidence type="ECO:0000313" key="6">
    <source>
        <dbReference type="EMBL" id="MFC3862048.1"/>
    </source>
</evidence>
<dbReference type="InterPro" id="IPR001647">
    <property type="entry name" value="HTH_TetR"/>
</dbReference>
<evidence type="ECO:0000256" key="1">
    <source>
        <dbReference type="ARBA" id="ARBA00023015"/>
    </source>
</evidence>
<name>A0ABV8A8J8_9DEIO</name>
<feature type="DNA-binding region" description="H-T-H motif" evidence="4">
    <location>
        <begin position="33"/>
        <end position="52"/>
    </location>
</feature>
<dbReference type="InterPro" id="IPR023772">
    <property type="entry name" value="DNA-bd_HTH_TetR-type_CS"/>
</dbReference>
<dbReference type="PROSITE" id="PS50977">
    <property type="entry name" value="HTH_TETR_2"/>
    <property type="match status" value="1"/>
</dbReference>
<keyword evidence="3" id="KW-0804">Transcription</keyword>
<dbReference type="Pfam" id="PF21776">
    <property type="entry name" value="TetR_C_44"/>
    <property type="match status" value="1"/>
</dbReference>
<dbReference type="Gene3D" id="1.10.357.10">
    <property type="entry name" value="Tetracycline Repressor, domain 2"/>
    <property type="match status" value="1"/>
</dbReference>
<evidence type="ECO:0000313" key="7">
    <source>
        <dbReference type="Proteomes" id="UP001595748"/>
    </source>
</evidence>
<evidence type="ECO:0000256" key="3">
    <source>
        <dbReference type="ARBA" id="ARBA00023163"/>
    </source>
</evidence>
<feature type="domain" description="HTH tetR-type" evidence="5">
    <location>
        <begin position="10"/>
        <end position="70"/>
    </location>
</feature>
<organism evidence="6 7">
    <name type="scientific">Deinococcus antarcticus</name>
    <dbReference type="NCBI Taxonomy" id="1298767"/>
    <lineage>
        <taxon>Bacteria</taxon>
        <taxon>Thermotogati</taxon>
        <taxon>Deinococcota</taxon>
        <taxon>Deinococci</taxon>
        <taxon>Deinococcales</taxon>
        <taxon>Deinococcaceae</taxon>
        <taxon>Deinococcus</taxon>
    </lineage>
</organism>
<keyword evidence="2 4" id="KW-0238">DNA-binding</keyword>
<dbReference type="Proteomes" id="UP001595748">
    <property type="component" value="Unassembled WGS sequence"/>
</dbReference>
<dbReference type="InterPro" id="IPR009057">
    <property type="entry name" value="Homeodomain-like_sf"/>
</dbReference>
<evidence type="ECO:0000256" key="2">
    <source>
        <dbReference type="ARBA" id="ARBA00023125"/>
    </source>
</evidence>
<dbReference type="EMBL" id="JBHRZF010000168">
    <property type="protein sequence ID" value="MFC3862048.1"/>
    <property type="molecule type" value="Genomic_DNA"/>
</dbReference>
<dbReference type="PROSITE" id="PS01081">
    <property type="entry name" value="HTH_TETR_1"/>
    <property type="match status" value="1"/>
</dbReference>
<evidence type="ECO:0000259" key="5">
    <source>
        <dbReference type="PROSITE" id="PS50977"/>
    </source>
</evidence>
<dbReference type="PRINTS" id="PR00455">
    <property type="entry name" value="HTHTETR"/>
</dbReference>
<sequence>MKADRAEQDQERRQRIARAAFELFARSGLEATSAHDIARAAYVSRTNLYRYFPSKTHMLLAHFERSVAETRNEALRRLSMGATPQAVWGVVTGRMADLGVRYRHLVGAVGQAVIGLPVRTVGSPAPEREQKMTMTSAEAVHTATTLVALVEPVLLAMRRQGNLRPDADTRLLAAMFVDACLLALLHGGHRDQREVLRDWQERFTLLMQGALAPGQRIEKLLPEENPPAQP</sequence>
<reference evidence="7" key="1">
    <citation type="journal article" date="2019" name="Int. J. Syst. Evol. Microbiol.">
        <title>The Global Catalogue of Microorganisms (GCM) 10K type strain sequencing project: providing services to taxonomists for standard genome sequencing and annotation.</title>
        <authorList>
            <consortium name="The Broad Institute Genomics Platform"/>
            <consortium name="The Broad Institute Genome Sequencing Center for Infectious Disease"/>
            <person name="Wu L."/>
            <person name="Ma J."/>
        </authorList>
    </citation>
    <scope>NUCLEOTIDE SEQUENCE [LARGE SCALE GENOMIC DNA]</scope>
    <source>
        <strain evidence="7">CCTCC AB 2013263</strain>
    </source>
</reference>
<dbReference type="InterPro" id="IPR050109">
    <property type="entry name" value="HTH-type_TetR-like_transc_reg"/>
</dbReference>
<comment type="caution">
    <text evidence="6">The sequence shown here is derived from an EMBL/GenBank/DDBJ whole genome shotgun (WGS) entry which is preliminary data.</text>
</comment>
<dbReference type="Pfam" id="PF00440">
    <property type="entry name" value="TetR_N"/>
    <property type="match status" value="1"/>
</dbReference>
<protein>
    <submittedName>
        <fullName evidence="6">TetR/AcrR family transcriptional regulator</fullName>
    </submittedName>
</protein>
<proteinExistence type="predicted"/>
<keyword evidence="7" id="KW-1185">Reference proteome</keyword>
<dbReference type="SUPFAM" id="SSF46689">
    <property type="entry name" value="Homeodomain-like"/>
    <property type="match status" value="1"/>
</dbReference>
<evidence type="ECO:0000256" key="4">
    <source>
        <dbReference type="PROSITE-ProRule" id="PRU00335"/>
    </source>
</evidence>
<dbReference type="PANTHER" id="PTHR30055:SF234">
    <property type="entry name" value="HTH-TYPE TRANSCRIPTIONAL REGULATOR BETI"/>
    <property type="match status" value="1"/>
</dbReference>
<gene>
    <name evidence="6" type="ORF">ACFOPQ_14865</name>
</gene>
<dbReference type="PANTHER" id="PTHR30055">
    <property type="entry name" value="HTH-TYPE TRANSCRIPTIONAL REGULATOR RUTR"/>
    <property type="match status" value="1"/>
</dbReference>
<dbReference type="RefSeq" id="WP_380079535.1">
    <property type="nucleotide sequence ID" value="NZ_JBHRZF010000168.1"/>
</dbReference>
<dbReference type="InterPro" id="IPR049444">
    <property type="entry name" value="TetR_C_44"/>
</dbReference>
<keyword evidence="1" id="KW-0805">Transcription regulation</keyword>